<gene>
    <name evidence="7" type="ORF">BLA23254_00384</name>
</gene>
<organism evidence="7 8">
    <name type="scientific">Burkholderia lata (strain ATCC 17760 / DSM 23089 / LMG 22485 / NCIMB 9086 / R18194 / 383)</name>
    <dbReference type="NCBI Taxonomy" id="482957"/>
    <lineage>
        <taxon>Bacteria</taxon>
        <taxon>Pseudomonadati</taxon>
        <taxon>Pseudomonadota</taxon>
        <taxon>Betaproteobacteria</taxon>
        <taxon>Burkholderiales</taxon>
        <taxon>Burkholderiaceae</taxon>
        <taxon>Burkholderia</taxon>
        <taxon>Burkholderia cepacia complex</taxon>
    </lineage>
</organism>
<dbReference type="GO" id="GO:0005576">
    <property type="term" value="C:extracellular region"/>
    <property type="evidence" value="ECO:0007669"/>
    <property type="project" value="UniProtKB-SubCell"/>
</dbReference>
<dbReference type="InterPro" id="IPR050909">
    <property type="entry name" value="Bact_Autotransporter_VF"/>
</dbReference>
<keyword evidence="2" id="KW-0964">Secreted</keyword>
<keyword evidence="3" id="KW-0732">Signal</keyword>
<name>A0A6P2H3R1_BURL3</name>
<dbReference type="EMBL" id="CABVPW010000002">
    <property type="protein sequence ID" value="VWB11750.1"/>
    <property type="molecule type" value="Genomic_DNA"/>
</dbReference>
<accession>A0A6P2H3R1</accession>
<reference evidence="7 8" key="1">
    <citation type="submission" date="2019-09" db="EMBL/GenBank/DDBJ databases">
        <authorList>
            <person name="Depoorter E."/>
        </authorList>
    </citation>
    <scope>NUCLEOTIDE SEQUENCE [LARGE SCALE GENOMIC DNA]</scope>
    <source>
        <strain evidence="7">LMG 23254</strain>
    </source>
</reference>
<dbReference type="SMART" id="SM00912">
    <property type="entry name" value="Haemagg_act"/>
    <property type="match status" value="1"/>
</dbReference>
<dbReference type="InterPro" id="IPR024973">
    <property type="entry name" value="ESPR"/>
</dbReference>
<evidence type="ECO:0000259" key="6">
    <source>
        <dbReference type="SMART" id="SM00912"/>
    </source>
</evidence>
<evidence type="ECO:0000313" key="7">
    <source>
        <dbReference type="EMBL" id="VWB11750.1"/>
    </source>
</evidence>
<dbReference type="NCBIfam" id="TIGR01901">
    <property type="entry name" value="adhes_NPXG"/>
    <property type="match status" value="1"/>
</dbReference>
<protein>
    <submittedName>
        <fullName evidence="7">Filamentous hemagglutinin</fullName>
    </submittedName>
</protein>
<evidence type="ECO:0000256" key="2">
    <source>
        <dbReference type="ARBA" id="ARBA00022525"/>
    </source>
</evidence>
<dbReference type="Proteomes" id="UP000494218">
    <property type="component" value="Unassembled WGS sequence"/>
</dbReference>
<keyword evidence="5" id="KW-0812">Transmembrane</keyword>
<dbReference type="InterPro" id="IPR011050">
    <property type="entry name" value="Pectin_lyase_fold/virulence"/>
</dbReference>
<evidence type="ECO:0000313" key="8">
    <source>
        <dbReference type="Proteomes" id="UP000494218"/>
    </source>
</evidence>
<dbReference type="Pfam" id="PF07581">
    <property type="entry name" value="Glug"/>
    <property type="match status" value="2"/>
</dbReference>
<dbReference type="AlphaFoldDB" id="A0A6P2H3R1"/>
<dbReference type="InterPro" id="IPR011493">
    <property type="entry name" value="GLUG"/>
</dbReference>
<dbReference type="RefSeq" id="WP_175029764.1">
    <property type="nucleotide sequence ID" value="NZ_CABVPW010000002.1"/>
</dbReference>
<dbReference type="PANTHER" id="PTHR12338:SF8">
    <property type="entry name" value="HEME_HEMOPEXIN-BINDING PROTEIN"/>
    <property type="match status" value="1"/>
</dbReference>
<proteinExistence type="predicted"/>
<comment type="subcellular location">
    <subcellularLocation>
        <location evidence="1">Secreted</location>
    </subcellularLocation>
</comment>
<dbReference type="Gene3D" id="2.160.20.10">
    <property type="entry name" value="Single-stranded right-handed beta-helix, Pectin lyase-like"/>
    <property type="match status" value="1"/>
</dbReference>
<feature type="transmembrane region" description="Helical" evidence="5">
    <location>
        <begin position="34"/>
        <end position="53"/>
    </location>
</feature>
<dbReference type="SUPFAM" id="SSF51126">
    <property type="entry name" value="Pectin lyase-like"/>
    <property type="match status" value="1"/>
</dbReference>
<dbReference type="PANTHER" id="PTHR12338">
    <property type="entry name" value="AUTOTRANSPORTER"/>
    <property type="match status" value="1"/>
</dbReference>
<dbReference type="Pfam" id="PF05860">
    <property type="entry name" value="TPS"/>
    <property type="match status" value="1"/>
</dbReference>
<keyword evidence="5" id="KW-0472">Membrane</keyword>
<keyword evidence="5" id="KW-1133">Transmembrane helix</keyword>
<evidence type="ECO:0000256" key="4">
    <source>
        <dbReference type="SAM" id="MobiDB-lite"/>
    </source>
</evidence>
<feature type="compositionally biased region" description="Low complexity" evidence="4">
    <location>
        <begin position="362"/>
        <end position="375"/>
    </location>
</feature>
<dbReference type="Gene3D" id="2.160.20.110">
    <property type="match status" value="3"/>
</dbReference>
<evidence type="ECO:0000256" key="3">
    <source>
        <dbReference type="ARBA" id="ARBA00022729"/>
    </source>
</evidence>
<dbReference type="Pfam" id="PF13018">
    <property type="entry name" value="ESPR"/>
    <property type="match status" value="1"/>
</dbReference>
<dbReference type="InterPro" id="IPR008638">
    <property type="entry name" value="FhaB/CdiA-like_TPS"/>
</dbReference>
<dbReference type="InterPro" id="IPR012334">
    <property type="entry name" value="Pectin_lyas_fold"/>
</dbReference>
<sequence>MNKTYALVWNSAQRCWTAVGETARRRGKASGGKHAAVAAVSLLGFAALPAFALPSGESITSGKADIVRSDDGRTMNINQHTDKLITNWQDFGVAGGERLSFNQPTSQSLALNRVIGATGSRIDGQISANGRVFLVNPNGVMFGSGAQVNVGGLVASTQNLSDADFLAGNYRFSGTSTQSVVNDGTITAADGGSVALLGARVANNGTIQAKLGSVALGAGTAFTVNFDGNGLLNLQVDSGAVDAQVSNGGLLKADGGAVLMTARAAGNLLDAVVNNTGTIEARGLNAHGGKITLDGGTVKVAGKLDASASETGAPAGSVTTRGEHVYVANNTQVDTRAGNAAGTWTIEAANANIGEADKTPKSRGFNNNSGLSGNNAKGDGNGDVNIGFGKEGAGTNGGKPLGNNIGGYRTADESAINADTLSRNLDTTNIALTNTKGDLTVGGPVAWTSDNALTLTAKNGNVNLNKAVSASGEHASLLLNAANRIRVNDAVKLTGGNAHLELNSKNGHTFANDNAIVTLSGDNASFSANGEDYKVLHTLADLRNVDADLDGRYVLGNGIDGKHTSFTSIGGEYGSFYGTFNGLGNTISRLNVTNPGSGMVGLFAMNFGRLANLSLKDIRTTALTYRYGLPVSIGTLAGWNFGEISNVKASDVTVSANGRATIGGLVGENFSGTIDRSSVSGQVDGDRETLAIGGLVGENHAMTWSPAAKISNSHANVTVRTPRGNSVGGLVGVNSGVIEHSSSAGRVLANGNDISVGGLVGVNRKGGVITGSSSSAFVAAGHGNNAGGLVGLNDGDIDVSRADGDVVAGNAGSTGGLVGQNRGRITTSQANGNVKTGASSRAGGLVGLNEGVIARATAAGSVVTGTNSSAGGLVGRNARTGDIQASTASGNVQVNGRGALGGLVGVNEGAIDASTAEGIVTAVNGGNAGGLVGENAGKIAKSTASGKVVGSNGSTVGGLVGGNTGSIASSSASGNVQAGFDSVAGGLVGFNRGSVERSSASGNVTAGARSTAGGLIGHNAGTVLASSAAGNVAAGGQSDVGGLIGRSEGGRVTQSSASGDVEAGDSSMAGGLIGRAGGIVEASSASGSVHAGAYSQVGGLVGINVGSIAKSSSNGTVSGGRYSNLGGLVGINLGSVERSTTNSRLSLTNADTQNYGALAGINFGVLSGNLASDKSVVLVGSNRGLLKD</sequence>
<evidence type="ECO:0000256" key="5">
    <source>
        <dbReference type="SAM" id="Phobius"/>
    </source>
</evidence>
<evidence type="ECO:0000256" key="1">
    <source>
        <dbReference type="ARBA" id="ARBA00004613"/>
    </source>
</evidence>
<feature type="domain" description="Filamentous haemagglutinin FhaB/tRNA nuclease CdiA-like TPS" evidence="6">
    <location>
        <begin position="50"/>
        <end position="164"/>
    </location>
</feature>
<feature type="region of interest" description="Disordered" evidence="4">
    <location>
        <begin position="357"/>
        <end position="383"/>
    </location>
</feature>